<proteinExistence type="predicted"/>
<evidence type="ECO:0000259" key="1">
    <source>
        <dbReference type="Pfam" id="PF00535"/>
    </source>
</evidence>
<dbReference type="InterPro" id="IPR029044">
    <property type="entry name" value="Nucleotide-diphossugar_trans"/>
</dbReference>
<dbReference type="InterPro" id="IPR001173">
    <property type="entry name" value="Glyco_trans_2-like"/>
</dbReference>
<dbReference type="CDD" id="cd00761">
    <property type="entry name" value="Glyco_tranf_GTA_type"/>
    <property type="match status" value="1"/>
</dbReference>
<name>A0A486XXJ6_9GAMM</name>
<evidence type="ECO:0000313" key="2">
    <source>
        <dbReference type="EMBL" id="VHO06540.1"/>
    </source>
</evidence>
<keyword evidence="2" id="KW-0328">Glycosyltransferase</keyword>
<dbReference type="Gene3D" id="3.90.550.10">
    <property type="entry name" value="Spore Coat Polysaccharide Biosynthesis Protein SpsA, Chain A"/>
    <property type="match status" value="1"/>
</dbReference>
<feature type="domain" description="Glycosyltransferase 2-like" evidence="1">
    <location>
        <begin position="7"/>
        <end position="135"/>
    </location>
</feature>
<dbReference type="InterPro" id="IPR050834">
    <property type="entry name" value="Glycosyltransf_2"/>
</dbReference>
<organism evidence="2">
    <name type="scientific">Rheinheimera sp. BAL341</name>
    <dbReference type="NCBI Taxonomy" id="1708203"/>
    <lineage>
        <taxon>Bacteria</taxon>
        <taxon>Pseudomonadati</taxon>
        <taxon>Pseudomonadota</taxon>
        <taxon>Gammaproteobacteria</taxon>
        <taxon>Chromatiales</taxon>
        <taxon>Chromatiaceae</taxon>
        <taxon>Rheinheimera</taxon>
    </lineage>
</organism>
<dbReference type="GO" id="GO:0016757">
    <property type="term" value="F:glycosyltransferase activity"/>
    <property type="evidence" value="ECO:0007669"/>
    <property type="project" value="UniProtKB-KW"/>
</dbReference>
<dbReference type="EC" id="2.4.1.-" evidence="2"/>
<reference evidence="2" key="1">
    <citation type="submission" date="2019-04" db="EMBL/GenBank/DDBJ databases">
        <authorList>
            <person name="Brambilla D."/>
        </authorList>
    </citation>
    <scope>NUCLEOTIDE SEQUENCE</scope>
    <source>
        <strain evidence="2">BAL1</strain>
    </source>
</reference>
<gene>
    <name evidence="2" type="ORF">BAL341_3554</name>
</gene>
<dbReference type="EMBL" id="CAAJGR010000034">
    <property type="protein sequence ID" value="VHO06540.1"/>
    <property type="molecule type" value="Genomic_DNA"/>
</dbReference>
<keyword evidence="2" id="KW-0808">Transferase</keyword>
<dbReference type="PANTHER" id="PTHR43685">
    <property type="entry name" value="GLYCOSYLTRANSFERASE"/>
    <property type="match status" value="1"/>
</dbReference>
<dbReference type="SUPFAM" id="SSF53448">
    <property type="entry name" value="Nucleotide-diphospho-sugar transferases"/>
    <property type="match status" value="1"/>
</dbReference>
<protein>
    <submittedName>
        <fullName evidence="2">Glycosyltransferase PglI</fullName>
        <ecNumber evidence="2">2.4.1.-</ecNumber>
    </submittedName>
</protein>
<sequence>MNSPLVTVYIPTKNRHQMLQRAVQSVLAQDYPNVEIIVVDDGSTLECYEHNKLVCHLSNNISLIRNQQSEGACNARNRAILAAKGEFITGLDDDDEFLPDRISSFVQSWTTGFSAFCTGYKYILPGGKKISSSGSEKQINCEQIKYKNDVGNQIFTRTSYLKQIGGFDPKLVACQDYDVWIRLICVYGPIQRLAKNNYVVHQEHEHARISQFQNRLLGHNALIAKHKANLNKQQLSSQYFFCALYGGETSTLKLVKLAGLRHLPVLAKMLLIRILSKSK</sequence>
<dbReference type="PANTHER" id="PTHR43685:SF2">
    <property type="entry name" value="GLYCOSYLTRANSFERASE 2-LIKE DOMAIN-CONTAINING PROTEIN"/>
    <property type="match status" value="1"/>
</dbReference>
<dbReference type="AlphaFoldDB" id="A0A486XXJ6"/>
<dbReference type="Pfam" id="PF00535">
    <property type="entry name" value="Glycos_transf_2"/>
    <property type="match status" value="1"/>
</dbReference>
<accession>A0A486XXJ6</accession>